<dbReference type="InterPro" id="IPR050483">
    <property type="entry name" value="CoA-transferase_III_domain"/>
</dbReference>
<dbReference type="Proteomes" id="UP000314616">
    <property type="component" value="Chromosome"/>
</dbReference>
<name>A0A5B8C8I4_9MICO</name>
<gene>
    <name evidence="3" type="ORF">FE374_14655</name>
</gene>
<evidence type="ECO:0000256" key="2">
    <source>
        <dbReference type="SAM" id="MobiDB-lite"/>
    </source>
</evidence>
<sequence>MTGVLPRGALDGMKVLDLSRWIAGPFATMLMADAGADVIKVEGLLGEDARHTAPSLADSSAYVHHYNRNKRALALDLRDPRSQEILRSLATDWADVIVENFRPGILQRLGLDYETLRQANPALIMTSVSGYGETGPESDRPCFNTIAEAFSGAMSLTGDASAPPTMSGYFAADHGTGLYTAIGTLLAWVERQRTGVGQRVELALTDAMFSLLGFALTAKMNDLPFPDRSGNRDSATAPADLFVTADDRPVYLDAGTDTLFRNLCEVMGTPELADDPRFVSNEARIDNLDLLHDRIETWAASVPFEVLRSGLDRAGIPFSAVNTVEEAITDPQFRARGMVAEVTTEDGQRINVPGMVLNLSATPGRIVSAAPPVGRHTVEILHDLCGLTIDEIDELRRHRVIVTHEPGRAPSNPAHAQQPVLEDVRIKDEVKAP</sequence>
<protein>
    <submittedName>
        <fullName evidence="3">CoA transferase</fullName>
    </submittedName>
</protein>
<dbReference type="InterPro" id="IPR023606">
    <property type="entry name" value="CoA-Trfase_III_dom_1_sf"/>
</dbReference>
<organism evidence="3 4">
    <name type="scientific">Georgenia yuyongxinii</name>
    <dbReference type="NCBI Taxonomy" id="2589797"/>
    <lineage>
        <taxon>Bacteria</taxon>
        <taxon>Bacillati</taxon>
        <taxon>Actinomycetota</taxon>
        <taxon>Actinomycetes</taxon>
        <taxon>Micrococcales</taxon>
        <taxon>Bogoriellaceae</taxon>
        <taxon>Georgenia</taxon>
    </lineage>
</organism>
<dbReference type="PANTHER" id="PTHR48207">
    <property type="entry name" value="SUCCINATE--HYDROXYMETHYLGLUTARATE COA-TRANSFERASE"/>
    <property type="match status" value="1"/>
</dbReference>
<dbReference type="Gene3D" id="3.40.50.10540">
    <property type="entry name" value="Crotonobetainyl-coa:carnitine coa-transferase, domain 1"/>
    <property type="match status" value="1"/>
</dbReference>
<dbReference type="KEGG" id="gyu:FE374_14655"/>
<dbReference type="OrthoDB" id="9797653at2"/>
<dbReference type="AlphaFoldDB" id="A0A5B8C8I4"/>
<dbReference type="InterPro" id="IPR044855">
    <property type="entry name" value="CoA-Trfase_III_dom3_sf"/>
</dbReference>
<keyword evidence="1 3" id="KW-0808">Transferase</keyword>
<dbReference type="GO" id="GO:0008410">
    <property type="term" value="F:CoA-transferase activity"/>
    <property type="evidence" value="ECO:0007669"/>
    <property type="project" value="TreeGrafter"/>
</dbReference>
<dbReference type="PANTHER" id="PTHR48207:SF3">
    <property type="entry name" value="SUCCINATE--HYDROXYMETHYLGLUTARATE COA-TRANSFERASE"/>
    <property type="match status" value="1"/>
</dbReference>
<reference evidence="3 4" key="1">
    <citation type="submission" date="2019-05" db="EMBL/GenBank/DDBJ databases">
        <title>Georgenia *** sp. nov., and Georgenia *** sp. nov., isolated from the intestinal contents of plateau pika (Ochotona curzoniae) in the Qinghai-Tibet plateau of China.</title>
        <authorList>
            <person name="Tian Z."/>
        </authorList>
    </citation>
    <scope>NUCLEOTIDE SEQUENCE [LARGE SCALE GENOMIC DNA]</scope>
    <source>
        <strain evidence="3 4">Z443</strain>
    </source>
</reference>
<dbReference type="Pfam" id="PF02515">
    <property type="entry name" value="CoA_transf_3"/>
    <property type="match status" value="1"/>
</dbReference>
<evidence type="ECO:0000313" key="3">
    <source>
        <dbReference type="EMBL" id="QDC25685.1"/>
    </source>
</evidence>
<proteinExistence type="predicted"/>
<dbReference type="EMBL" id="CP040915">
    <property type="protein sequence ID" value="QDC25685.1"/>
    <property type="molecule type" value="Genomic_DNA"/>
</dbReference>
<evidence type="ECO:0000313" key="4">
    <source>
        <dbReference type="Proteomes" id="UP000314616"/>
    </source>
</evidence>
<dbReference type="InterPro" id="IPR003673">
    <property type="entry name" value="CoA-Trfase_fam_III"/>
</dbReference>
<evidence type="ECO:0000256" key="1">
    <source>
        <dbReference type="ARBA" id="ARBA00022679"/>
    </source>
</evidence>
<feature type="region of interest" description="Disordered" evidence="2">
    <location>
        <begin position="405"/>
        <end position="433"/>
    </location>
</feature>
<accession>A0A5B8C8I4</accession>
<dbReference type="RefSeq" id="WP_139929935.1">
    <property type="nucleotide sequence ID" value="NZ_CP040915.1"/>
</dbReference>
<dbReference type="SUPFAM" id="SSF89796">
    <property type="entry name" value="CoA-transferase family III (CaiB/BaiF)"/>
    <property type="match status" value="1"/>
</dbReference>
<dbReference type="Gene3D" id="3.30.1540.10">
    <property type="entry name" value="formyl-coa transferase, domain 3"/>
    <property type="match status" value="1"/>
</dbReference>
<feature type="compositionally biased region" description="Basic and acidic residues" evidence="2">
    <location>
        <begin position="422"/>
        <end position="433"/>
    </location>
</feature>